<dbReference type="Proteomes" id="UP000076660">
    <property type="component" value="Unassembled WGS sequence"/>
</dbReference>
<dbReference type="InterPro" id="IPR050261">
    <property type="entry name" value="FrsA_esterase"/>
</dbReference>
<name>A0A1W2LW11_9PSEU</name>
<feature type="signal peptide" evidence="3">
    <location>
        <begin position="1"/>
        <end position="45"/>
    </location>
</feature>
<feature type="domain" description="PET hydrolase/cutinase-like" evidence="4">
    <location>
        <begin position="45"/>
        <end position="302"/>
    </location>
</feature>
<feature type="chain" id="PRO_5010707010" evidence="3">
    <location>
        <begin position="46"/>
        <end position="304"/>
    </location>
</feature>
<dbReference type="Gene3D" id="3.40.50.1820">
    <property type="entry name" value="alpha/beta hydrolase"/>
    <property type="match status" value="1"/>
</dbReference>
<reference evidence="5 6" key="1">
    <citation type="submission" date="2016-12" db="EMBL/GenBank/DDBJ databases">
        <title>Amycolatopsis keratiniphila subsp. keratiniphila genome sequencing and assembly.</title>
        <authorList>
            <person name="Mayilraj S."/>
            <person name="Kaur N."/>
        </authorList>
    </citation>
    <scope>NUCLEOTIDE SEQUENCE [LARGE SCALE GENOMIC DNA]</scope>
    <source>
        <strain evidence="5 6">DSM 44409</strain>
    </source>
</reference>
<evidence type="ECO:0000256" key="1">
    <source>
        <dbReference type="ARBA" id="ARBA00008645"/>
    </source>
</evidence>
<proteinExistence type="inferred from homology"/>
<dbReference type="InterPro" id="IPR029058">
    <property type="entry name" value="AB_hydrolase_fold"/>
</dbReference>
<dbReference type="EMBL" id="LQMT02000013">
    <property type="protein sequence ID" value="ONF70733.1"/>
    <property type="molecule type" value="Genomic_DNA"/>
</dbReference>
<comment type="similarity">
    <text evidence="1">Belongs to the AB hydrolase superfamily.</text>
</comment>
<accession>A0A1W2LW11</accession>
<dbReference type="InterPro" id="IPR041127">
    <property type="entry name" value="PET_hydrolase/cutinase-like"/>
</dbReference>
<dbReference type="Pfam" id="PF12740">
    <property type="entry name" value="PETase"/>
    <property type="match status" value="1"/>
</dbReference>
<gene>
    <name evidence="5" type="ORF">AVR91_0214005</name>
</gene>
<protein>
    <submittedName>
        <fullName evidence="5">Alpha/beta hydrolase</fullName>
    </submittedName>
</protein>
<dbReference type="SUPFAM" id="SSF53474">
    <property type="entry name" value="alpha/beta-Hydrolases"/>
    <property type="match status" value="1"/>
</dbReference>
<keyword evidence="2 5" id="KW-0378">Hydrolase</keyword>
<evidence type="ECO:0000313" key="5">
    <source>
        <dbReference type="EMBL" id="ONF70733.1"/>
    </source>
</evidence>
<dbReference type="PANTHER" id="PTHR22946">
    <property type="entry name" value="DIENELACTONE HYDROLASE DOMAIN-CONTAINING PROTEIN-RELATED"/>
    <property type="match status" value="1"/>
</dbReference>
<comment type="caution">
    <text evidence="5">The sequence shown here is derived from an EMBL/GenBank/DDBJ whole genome shotgun (WGS) entry which is preliminary data.</text>
</comment>
<organism evidence="5 6">
    <name type="scientific">Amycolatopsis keratiniphila subsp. keratiniphila</name>
    <dbReference type="NCBI Taxonomy" id="227715"/>
    <lineage>
        <taxon>Bacteria</taxon>
        <taxon>Bacillati</taxon>
        <taxon>Actinomycetota</taxon>
        <taxon>Actinomycetes</taxon>
        <taxon>Pseudonocardiales</taxon>
        <taxon>Pseudonocardiaceae</taxon>
        <taxon>Amycolatopsis</taxon>
        <taxon>Amycolatopsis japonica group</taxon>
    </lineage>
</organism>
<dbReference type="PANTHER" id="PTHR22946:SF9">
    <property type="entry name" value="POLYKETIDE TRANSFERASE AF380"/>
    <property type="match status" value="1"/>
</dbReference>
<evidence type="ECO:0000256" key="3">
    <source>
        <dbReference type="SAM" id="SignalP"/>
    </source>
</evidence>
<sequence length="304" mass="32316">MSGKPFRLRNGSSERTCAMKRGSRWGAAVLSAVTALLVAAAPAEAEENPYARGPAPTNASIEADRGSFQTATEKVPAGQGFGGGTIHYPTDTGQGTFGAIAIAPGFFETESAIAWYGPRLASQGFVVITFSTKSTWDTPDLRSDQLLAALRYVTDKSQAKDRVDPGRLAVMGHSMGGGGSLIAAQKAPTLKAAIPLTGWNPNTVFSDLKVPTFVVSAQNDFIAPDGSHSRPFYQSLPESLDKAYLLLAGAGHMAPTKPNVTIAKYSLSWLKRFVDEDTRYDQFLCPLPANDPKIAVYRGTCPLG</sequence>
<evidence type="ECO:0000313" key="6">
    <source>
        <dbReference type="Proteomes" id="UP000076660"/>
    </source>
</evidence>
<keyword evidence="3" id="KW-0732">Signal</keyword>
<dbReference type="GO" id="GO:0052689">
    <property type="term" value="F:carboxylic ester hydrolase activity"/>
    <property type="evidence" value="ECO:0007669"/>
    <property type="project" value="UniProtKB-ARBA"/>
</dbReference>
<evidence type="ECO:0000259" key="4">
    <source>
        <dbReference type="Pfam" id="PF12740"/>
    </source>
</evidence>
<dbReference type="AlphaFoldDB" id="A0A1W2LW11"/>
<evidence type="ECO:0000256" key="2">
    <source>
        <dbReference type="ARBA" id="ARBA00022801"/>
    </source>
</evidence>